<keyword evidence="3" id="KW-0104">Cadmium</keyword>
<keyword evidence="3" id="KW-0464">Manganese</keyword>
<gene>
    <name evidence="6" type="ORF">G4L39_00905</name>
</gene>
<comment type="similarity">
    <text evidence="1 4">Belongs to the class-II DAHP synthase family.</text>
</comment>
<dbReference type="Proteomes" id="UP000477311">
    <property type="component" value="Unassembled WGS sequence"/>
</dbReference>
<dbReference type="GO" id="GO:0009423">
    <property type="term" value="P:chorismate biosynthetic process"/>
    <property type="evidence" value="ECO:0007669"/>
    <property type="project" value="UniProtKB-UniPathway"/>
</dbReference>
<keyword evidence="7" id="KW-1185">Reference proteome</keyword>
<feature type="binding site" evidence="3">
    <location>
        <position position="358"/>
    </location>
    <ligand>
        <name>Mn(2+)</name>
        <dbReference type="ChEBI" id="CHEBI:29035"/>
    </ligand>
</feature>
<feature type="region of interest" description="Disordered" evidence="5">
    <location>
        <begin position="1"/>
        <end position="23"/>
    </location>
</feature>
<dbReference type="SUPFAM" id="SSF51569">
    <property type="entry name" value="Aldolase"/>
    <property type="match status" value="1"/>
</dbReference>
<organism evidence="6 7">
    <name type="scientific">Limisphaera ngatamarikiensis</name>
    <dbReference type="NCBI Taxonomy" id="1324935"/>
    <lineage>
        <taxon>Bacteria</taxon>
        <taxon>Pseudomonadati</taxon>
        <taxon>Verrucomicrobiota</taxon>
        <taxon>Verrucomicrobiia</taxon>
        <taxon>Limisphaerales</taxon>
        <taxon>Limisphaeraceae</taxon>
        <taxon>Limisphaera</taxon>
    </lineage>
</organism>
<evidence type="ECO:0000256" key="2">
    <source>
        <dbReference type="ARBA" id="ARBA00022679"/>
    </source>
</evidence>
<feature type="binding site" evidence="3">
    <location>
        <position position="400"/>
    </location>
    <ligand>
        <name>Mn(2+)</name>
        <dbReference type="ChEBI" id="CHEBI:29035"/>
    </ligand>
</feature>
<dbReference type="EC" id="2.5.1.54" evidence="4"/>
<accession>A0A6M1RJZ0</accession>
<dbReference type="AlphaFoldDB" id="A0A6M1RJZ0"/>
<dbReference type="InterPro" id="IPR013785">
    <property type="entry name" value="Aldolase_TIM"/>
</dbReference>
<evidence type="ECO:0000256" key="3">
    <source>
        <dbReference type="PIRSR" id="PIRSR602480-1"/>
    </source>
</evidence>
<evidence type="ECO:0000256" key="4">
    <source>
        <dbReference type="RuleBase" id="RU363071"/>
    </source>
</evidence>
<feature type="binding site" evidence="3">
    <location>
        <position position="113"/>
    </location>
    <ligand>
        <name>phosphoenolpyruvate</name>
        <dbReference type="ChEBI" id="CHEBI:58702"/>
    </ligand>
</feature>
<feature type="binding site" evidence="3">
    <location>
        <position position="326"/>
    </location>
    <ligand>
        <name>phosphoenolpyruvate</name>
        <dbReference type="ChEBI" id="CHEBI:58702"/>
    </ligand>
</feature>
<dbReference type="Pfam" id="PF01474">
    <property type="entry name" value="DAHP_synth_2"/>
    <property type="match status" value="1"/>
</dbReference>
<feature type="region of interest" description="Disordered" evidence="5">
    <location>
        <begin position="461"/>
        <end position="481"/>
    </location>
</feature>
<evidence type="ECO:0000256" key="5">
    <source>
        <dbReference type="SAM" id="MobiDB-lite"/>
    </source>
</evidence>
<dbReference type="GO" id="GO:0003849">
    <property type="term" value="F:3-deoxy-7-phosphoheptulonate synthase activity"/>
    <property type="evidence" value="ECO:0007669"/>
    <property type="project" value="UniProtKB-EC"/>
</dbReference>
<comment type="cofactor">
    <cofactor evidence="3">
        <name>Mn(2+)</name>
        <dbReference type="ChEBI" id="CHEBI:29035"/>
    </cofactor>
    <cofactor evidence="3">
        <name>Co(2+)</name>
        <dbReference type="ChEBI" id="CHEBI:48828"/>
    </cofactor>
    <cofactor evidence="3">
        <name>Cd(2+)</name>
        <dbReference type="ChEBI" id="CHEBI:48775"/>
    </cofactor>
    <text evidence="3">Binds 1 divalent cation per subunit. The enzyme is active with manganese, cobalt or cadmium ions.</text>
</comment>
<name>A0A6M1RJZ0_9BACT</name>
<feature type="region of interest" description="Disordered" evidence="5">
    <location>
        <begin position="120"/>
        <end position="155"/>
    </location>
</feature>
<evidence type="ECO:0000313" key="7">
    <source>
        <dbReference type="Proteomes" id="UP000477311"/>
    </source>
</evidence>
<evidence type="ECO:0000256" key="1">
    <source>
        <dbReference type="ARBA" id="ARBA00008911"/>
    </source>
</evidence>
<dbReference type="GO" id="GO:0008652">
    <property type="term" value="P:amino acid biosynthetic process"/>
    <property type="evidence" value="ECO:0007669"/>
    <property type="project" value="UniProtKB-KW"/>
</dbReference>
<comment type="caution">
    <text evidence="6">The sequence shown here is derived from an EMBL/GenBank/DDBJ whole genome shotgun (WGS) entry which is preliminary data.</text>
</comment>
<dbReference type="PANTHER" id="PTHR21337:SF0">
    <property type="entry name" value="PHOSPHO-2-DEHYDRO-3-DEOXYHEPTONATE ALDOLASE"/>
    <property type="match status" value="1"/>
</dbReference>
<keyword evidence="2 4" id="KW-0808">Transferase</keyword>
<dbReference type="GO" id="GO:0009073">
    <property type="term" value="P:aromatic amino acid family biosynthetic process"/>
    <property type="evidence" value="ECO:0007669"/>
    <property type="project" value="UniProtKB-KW"/>
</dbReference>
<feature type="binding site" evidence="3">
    <location>
        <position position="295"/>
    </location>
    <ligand>
        <name>phosphoenolpyruvate</name>
        <dbReference type="ChEBI" id="CHEBI:58702"/>
    </ligand>
</feature>
<sequence length="481" mass="53664">MNQPGHLQDWQPDSWQRKPARQQPVYPDPAALRAVLDQLSQLPPLVSSYEIENLKGQLAAAARGERFLLQGGDCSETFADCQSSIIAGKLKVLLQMSLLIVHDARIPVIRVGRFAGQYAKPRSSDTETRNGQTLPVYRGDLVNRPNFDPDDRTPDPELLLRGYERAALTINFIRALIDGGFADLHHPENWTLNFARPGPVADAYQQRVQAVARAIEFMETLTGGAPIPQLQRVDFFTSHEGLHLLYEQALTRQVPRRTGWYNLGTHFPWIGNRTRDPNGAHVEYFRGIRNPIAVKIGPPITEEELVTLCDLLDPGHEPGRLTLITRFGADRVASALPPLVEALQRRGRRVLWVCDPMHGNTETTASGLKTRRFERILQELETTCEILYQAGLPLAGVHFELSGEDVTECLGGACGLTEADLTRAYRSPVDPRLNYEQSLEMALHLARLLQRRPGARGTRVFVGTNPATQPPSVTDKPLVRT</sequence>
<protein>
    <recommendedName>
        <fullName evidence="4">Phospho-2-dehydro-3-deoxyheptonate aldolase</fullName>
        <ecNumber evidence="4">2.5.1.54</ecNumber>
    </recommendedName>
</protein>
<dbReference type="Gene3D" id="3.20.20.70">
    <property type="entry name" value="Aldolase class I"/>
    <property type="match status" value="1"/>
</dbReference>
<dbReference type="UniPathway" id="UPA00053">
    <property type="reaction ID" value="UER00084"/>
</dbReference>
<keyword evidence="4" id="KW-0057">Aromatic amino acid biosynthesis</keyword>
<comment type="pathway">
    <text evidence="4">Metabolic intermediate biosynthesis; chorismate biosynthesis; chorismate from D-erythrose 4-phosphate and phosphoenolpyruvate: step 1/7.</text>
</comment>
<keyword evidence="4" id="KW-0028">Amino-acid biosynthesis</keyword>
<proteinExistence type="inferred from homology"/>
<keyword evidence="3" id="KW-0170">Cobalt</keyword>
<dbReference type="EMBL" id="JAAKYA010000006">
    <property type="protein sequence ID" value="NGO37963.1"/>
    <property type="molecule type" value="Genomic_DNA"/>
</dbReference>
<reference evidence="6 7" key="1">
    <citation type="submission" date="2020-02" db="EMBL/GenBank/DDBJ databases">
        <title>Draft genome sequence of Limisphaera ngatamarikiensis NGM72.4T, a thermophilic Verrucomicrobia grouped in subdivision 3.</title>
        <authorList>
            <person name="Carere C.R."/>
            <person name="Steen J."/>
            <person name="Hugenholtz P."/>
            <person name="Stott M.B."/>
        </authorList>
    </citation>
    <scope>NUCLEOTIDE SEQUENCE [LARGE SCALE GENOMIC DNA]</scope>
    <source>
        <strain evidence="6 7">NGM72.4</strain>
    </source>
</reference>
<dbReference type="PANTHER" id="PTHR21337">
    <property type="entry name" value="PHOSPHO-2-DEHYDRO-3-DEOXYHEPTONATE ALDOLASE 1, 2"/>
    <property type="match status" value="1"/>
</dbReference>
<evidence type="ECO:0000313" key="6">
    <source>
        <dbReference type="EMBL" id="NGO37963.1"/>
    </source>
</evidence>
<feature type="binding site" evidence="3">
    <location>
        <position position="74"/>
    </location>
    <ligand>
        <name>Mn(2+)</name>
        <dbReference type="ChEBI" id="CHEBI:29035"/>
    </ligand>
</feature>
<feature type="binding site" evidence="3">
    <location>
        <position position="430"/>
    </location>
    <ligand>
        <name>Mn(2+)</name>
        <dbReference type="ChEBI" id="CHEBI:29035"/>
    </ligand>
</feature>
<dbReference type="InterPro" id="IPR002480">
    <property type="entry name" value="DAHP_synth_2"/>
</dbReference>
<comment type="catalytic activity">
    <reaction evidence="4">
        <text>D-erythrose 4-phosphate + phosphoenolpyruvate + H2O = 7-phospho-2-dehydro-3-deoxy-D-arabino-heptonate + phosphate</text>
        <dbReference type="Rhea" id="RHEA:14717"/>
        <dbReference type="ChEBI" id="CHEBI:15377"/>
        <dbReference type="ChEBI" id="CHEBI:16897"/>
        <dbReference type="ChEBI" id="CHEBI:43474"/>
        <dbReference type="ChEBI" id="CHEBI:58394"/>
        <dbReference type="ChEBI" id="CHEBI:58702"/>
        <dbReference type="EC" id="2.5.1.54"/>
    </reaction>
</comment>